<dbReference type="Pfam" id="PF05656">
    <property type="entry name" value="DUF805"/>
    <property type="match status" value="1"/>
</dbReference>
<keyword evidence="5" id="KW-1185">Reference proteome</keyword>
<dbReference type="RefSeq" id="WP_013740523.1">
    <property type="nucleotide sequence ID" value="NC_015437.1"/>
</dbReference>
<dbReference type="PANTHER" id="PTHR34980:SF3">
    <property type="entry name" value="BLR8105 PROTEIN"/>
    <property type="match status" value="1"/>
</dbReference>
<dbReference type="KEGG" id="ssg:Selsp_0207"/>
<keyword evidence="2" id="KW-1133">Transmembrane helix</keyword>
<dbReference type="Proteomes" id="UP000011124">
    <property type="component" value="Chromosome"/>
</dbReference>
<keyword evidence="2" id="KW-0472">Membrane</keyword>
<feature type="domain" description="Zinc-ribbon" evidence="3">
    <location>
        <begin position="32"/>
        <end position="53"/>
    </location>
</feature>
<dbReference type="AlphaFoldDB" id="F4EXX7"/>
<feature type="compositionally biased region" description="Low complexity" evidence="1">
    <location>
        <begin position="58"/>
        <end position="77"/>
    </location>
</feature>
<sequence length="291" mass="30168">MALKKCMGCGIPLGGDAKSCPQCGMAQSEECKCAHCGTDLQAGMRFCPECGQAVSEGTTQQTPQAQAPGVPPAAAVQSSSMNVDKPQNAPQNFASPSPQNFAPPQGAGAQPVSAPPMQTPPAQTSPTGGQPMPHPGNTPPFGARGGAFGGGTGAAGAAGSLGEWKEKLLSFEGRLNRKPYILRGLAVSLISSVIVQIVSFILGFIIAKIAESSPELGMVLFIFLYAVIFVLCLPATVIGISLGIRRCHDNDWSGWLVLLSFVPLVNIVFGLLLLFKQGTPGPNRFGPDPLQ</sequence>
<dbReference type="PANTHER" id="PTHR34980">
    <property type="entry name" value="INNER MEMBRANE PROTEIN-RELATED-RELATED"/>
    <property type="match status" value="1"/>
</dbReference>
<gene>
    <name evidence="4" type="ordered locus">Selsp_0207</name>
</gene>
<organism evidence="4 5">
    <name type="scientific">Selenomonas sputigena (strain ATCC 35185 / DSM 20758 / CCUG 44933 / VPI D19B-28)</name>
    <dbReference type="NCBI Taxonomy" id="546271"/>
    <lineage>
        <taxon>Bacteria</taxon>
        <taxon>Bacillati</taxon>
        <taxon>Bacillota</taxon>
        <taxon>Negativicutes</taxon>
        <taxon>Selenomonadales</taxon>
        <taxon>Selenomonadaceae</taxon>
        <taxon>Selenomonas</taxon>
    </lineage>
</organism>
<evidence type="ECO:0000256" key="1">
    <source>
        <dbReference type="SAM" id="MobiDB-lite"/>
    </source>
</evidence>
<evidence type="ECO:0000313" key="5">
    <source>
        <dbReference type="Proteomes" id="UP000011124"/>
    </source>
</evidence>
<feature type="transmembrane region" description="Helical" evidence="2">
    <location>
        <begin position="218"/>
        <end position="243"/>
    </location>
</feature>
<protein>
    <recommendedName>
        <fullName evidence="3">Zinc-ribbon domain-containing protein</fullName>
    </recommendedName>
</protein>
<dbReference type="EMBL" id="CP002637">
    <property type="protein sequence ID" value="AEB99184.1"/>
    <property type="molecule type" value="Genomic_DNA"/>
</dbReference>
<accession>F4EXX7</accession>
<dbReference type="GO" id="GO:0005886">
    <property type="term" value="C:plasma membrane"/>
    <property type="evidence" value="ECO:0007669"/>
    <property type="project" value="TreeGrafter"/>
</dbReference>
<dbReference type="InterPro" id="IPR026870">
    <property type="entry name" value="Zinc_ribbon_dom"/>
</dbReference>
<feature type="region of interest" description="Disordered" evidence="1">
    <location>
        <begin position="58"/>
        <end position="149"/>
    </location>
</feature>
<evidence type="ECO:0000313" key="4">
    <source>
        <dbReference type="EMBL" id="AEB99184.1"/>
    </source>
</evidence>
<proteinExistence type="predicted"/>
<evidence type="ECO:0000256" key="2">
    <source>
        <dbReference type="SAM" id="Phobius"/>
    </source>
</evidence>
<reference evidence="4 5" key="1">
    <citation type="submission" date="2011-04" db="EMBL/GenBank/DDBJ databases">
        <title>The complete genome of Selenomonas sputigena DSM 20758.</title>
        <authorList>
            <consortium name="US DOE Joint Genome Institute (JGI-PGF)"/>
            <person name="Lucas S."/>
            <person name="Copeland A."/>
            <person name="Lapidus A."/>
            <person name="Bruce D."/>
            <person name="Goodwin L."/>
            <person name="Pitluck S."/>
            <person name="Peters L."/>
            <person name="Kyrpides N."/>
            <person name="Mavromatis K."/>
            <person name="Ivanova N."/>
            <person name="Ovchinnikova G."/>
            <person name="Teshima H."/>
            <person name="Detter J.C."/>
            <person name="Tapia R."/>
            <person name="Han C."/>
            <person name="Land M."/>
            <person name="Hauser L."/>
            <person name="Markowitz V."/>
            <person name="Cheng J.-F."/>
            <person name="Hugenholtz P."/>
            <person name="Woyke T."/>
            <person name="Wu D."/>
            <person name="Gronow S."/>
            <person name="Wellnitz S."/>
            <person name="Schneider S."/>
            <person name="Klenk H.-P."/>
            <person name="Eisen J.A."/>
        </authorList>
    </citation>
    <scope>NUCLEOTIDE SEQUENCE [LARGE SCALE GENOMIC DNA]</scope>
    <source>
        <strain evidence="5">ATCC 35185 / DSM 20758 / VPI D19B-28</strain>
    </source>
</reference>
<feature type="compositionally biased region" description="Polar residues" evidence="1">
    <location>
        <begin position="88"/>
        <end position="102"/>
    </location>
</feature>
<name>F4EXX7_SELS3</name>
<feature type="transmembrane region" description="Helical" evidence="2">
    <location>
        <begin position="255"/>
        <end position="275"/>
    </location>
</feature>
<keyword evidence="2" id="KW-0812">Transmembrane</keyword>
<feature type="transmembrane region" description="Helical" evidence="2">
    <location>
        <begin position="180"/>
        <end position="206"/>
    </location>
</feature>
<evidence type="ECO:0000259" key="3">
    <source>
        <dbReference type="Pfam" id="PF13240"/>
    </source>
</evidence>
<dbReference type="Pfam" id="PF13240">
    <property type="entry name" value="Zn_Ribbon_1"/>
    <property type="match status" value="1"/>
</dbReference>
<dbReference type="HOGENOM" id="CLU_083323_0_0_9"/>
<dbReference type="InterPro" id="IPR008523">
    <property type="entry name" value="DUF805"/>
</dbReference>